<evidence type="ECO:0000313" key="1">
    <source>
        <dbReference type="Proteomes" id="UP000000437"/>
    </source>
</evidence>
<organism evidence="1 2">
    <name type="scientific">Danio rerio</name>
    <name type="common">Zebrafish</name>
    <name type="synonym">Brachydanio rerio</name>
    <dbReference type="NCBI Taxonomy" id="7955"/>
    <lineage>
        <taxon>Eukaryota</taxon>
        <taxon>Metazoa</taxon>
        <taxon>Chordata</taxon>
        <taxon>Craniata</taxon>
        <taxon>Vertebrata</taxon>
        <taxon>Euteleostomi</taxon>
        <taxon>Actinopterygii</taxon>
        <taxon>Neopterygii</taxon>
        <taxon>Teleostei</taxon>
        <taxon>Ostariophysi</taxon>
        <taxon>Cypriniformes</taxon>
        <taxon>Danionidae</taxon>
        <taxon>Danioninae</taxon>
        <taxon>Danio</taxon>
    </lineage>
</organism>
<proteinExistence type="predicted"/>
<accession>A0AC58G124</accession>
<reference evidence="2" key="1">
    <citation type="submission" date="2025-08" db="UniProtKB">
        <authorList>
            <consortium name="RefSeq"/>
        </authorList>
    </citation>
    <scope>IDENTIFICATION</scope>
    <source>
        <strain evidence="2">Tuebingen</strain>
        <tissue evidence="2">Fibroblasts and whole tissue</tissue>
    </source>
</reference>
<keyword evidence="1" id="KW-1185">Reference proteome</keyword>
<dbReference type="Proteomes" id="UP000000437">
    <property type="component" value="Chromosome 1"/>
</dbReference>
<protein>
    <submittedName>
        <fullName evidence="2">B-cell receptor CD22-like</fullName>
    </submittedName>
</protein>
<name>A0AC58G124_DANRE</name>
<evidence type="ECO:0000313" key="2">
    <source>
        <dbReference type="RefSeq" id="XP_073763410.1"/>
    </source>
</evidence>
<sequence length="397" mass="44223">MLMWLRMAPALHLIFLLIIHRVSSAGWGVNYSTSHICALQDSTVIMNCTFTHPDGLQIMRAFWHKDQGIQVVEPPDLSVDSEYSQRLQYLGDKQQNHTVRLSHVTKKDEHEYYFRFITNVTHEKWTGRPGVILSVTDLQLESPERVTEGDSVRLTCRSSCNLTDTPTFIWYRNSHTLTNIGDELNIRSVSRTEAGHYSCGVQGQTYISPAVYLDVTYAPDTPVIFLSGSAIIKEGDSVTLMCISNSNPTALNFSWFEENQSSAVGSGQSFSAVQSGRFYCEAHNPHGAQRSDAVTVTVQQGAGKNIIIITATSGGLLVIIFIILFAIVFKRKSRRSAVKESVISDTYAGLNLQSATSNLYNTLTSVHHRPAENSCSTLDPQSSSEHHNPPINRRRLQ</sequence>
<gene>
    <name evidence="2" type="primary">LOC108190565</name>
</gene>
<dbReference type="RefSeq" id="XP_073763410.1">
    <property type="nucleotide sequence ID" value="XM_073907309.1"/>
</dbReference>